<keyword evidence="9" id="KW-1278">Translocase</keyword>
<evidence type="ECO:0000256" key="3">
    <source>
        <dbReference type="ARBA" id="ARBA00012944"/>
    </source>
</evidence>
<dbReference type="GO" id="GO:0015990">
    <property type="term" value="P:electron transport coupled proton transport"/>
    <property type="evidence" value="ECO:0007669"/>
    <property type="project" value="TreeGrafter"/>
</dbReference>
<dbReference type="PANTHER" id="PTHR42829">
    <property type="entry name" value="NADH-UBIQUINONE OXIDOREDUCTASE CHAIN 5"/>
    <property type="match status" value="1"/>
</dbReference>
<dbReference type="Pfam" id="PF00662">
    <property type="entry name" value="Proton_antipo_N"/>
    <property type="match status" value="1"/>
</dbReference>
<organism evidence="21">
    <name type="scientific">Neotermes sp. A TB-2014</name>
    <dbReference type="NCBI Taxonomy" id="1576356"/>
    <lineage>
        <taxon>Eukaryota</taxon>
        <taxon>Metazoa</taxon>
        <taxon>Ecdysozoa</taxon>
        <taxon>Arthropoda</taxon>
        <taxon>Hexapoda</taxon>
        <taxon>Insecta</taxon>
        <taxon>Pterygota</taxon>
        <taxon>Neoptera</taxon>
        <taxon>Polyneoptera</taxon>
        <taxon>Dictyoptera</taxon>
        <taxon>Blattodea</taxon>
        <taxon>Blattoidea</taxon>
        <taxon>Termitoidae</taxon>
        <taxon>Kalotermitidae</taxon>
        <taxon>Neotermitinae</taxon>
        <taxon>Neotermes</taxon>
    </lineage>
</organism>
<dbReference type="GO" id="GO:0008137">
    <property type="term" value="F:NADH dehydrogenase (ubiquinone) activity"/>
    <property type="evidence" value="ECO:0007669"/>
    <property type="project" value="UniProtKB-EC"/>
</dbReference>
<evidence type="ECO:0000313" key="21">
    <source>
        <dbReference type="EMBL" id="AIY62134.1"/>
    </source>
</evidence>
<evidence type="ECO:0000256" key="5">
    <source>
        <dbReference type="ARBA" id="ARBA00022448"/>
    </source>
</evidence>
<evidence type="ECO:0000256" key="7">
    <source>
        <dbReference type="ARBA" id="ARBA00022692"/>
    </source>
</evidence>
<feature type="transmembrane region" description="Helical" evidence="17">
    <location>
        <begin position="274"/>
        <end position="299"/>
    </location>
</feature>
<feature type="transmembrane region" description="Helical" evidence="17">
    <location>
        <begin position="153"/>
        <end position="173"/>
    </location>
</feature>
<evidence type="ECO:0000256" key="6">
    <source>
        <dbReference type="ARBA" id="ARBA00022660"/>
    </source>
</evidence>
<feature type="transmembrane region" description="Helical" evidence="17">
    <location>
        <begin position="455"/>
        <end position="473"/>
    </location>
</feature>
<dbReference type="InterPro" id="IPR003945">
    <property type="entry name" value="NU5C-like"/>
</dbReference>
<feature type="domain" description="NADH:quinone oxidoreductase/Mrp antiporter transmembrane" evidence="18">
    <location>
        <begin position="108"/>
        <end position="391"/>
    </location>
</feature>
<keyword evidence="5 17" id="KW-0813">Transport</keyword>
<evidence type="ECO:0000259" key="19">
    <source>
        <dbReference type="Pfam" id="PF00662"/>
    </source>
</evidence>
<feature type="transmembrane region" description="Helical" evidence="17">
    <location>
        <begin position="215"/>
        <end position="235"/>
    </location>
</feature>
<evidence type="ECO:0000259" key="20">
    <source>
        <dbReference type="Pfam" id="PF06455"/>
    </source>
</evidence>
<evidence type="ECO:0000256" key="4">
    <source>
        <dbReference type="ARBA" id="ARBA00021096"/>
    </source>
</evidence>
<evidence type="ECO:0000256" key="9">
    <source>
        <dbReference type="ARBA" id="ARBA00022967"/>
    </source>
</evidence>
<feature type="transmembrane region" description="Helical" evidence="17">
    <location>
        <begin position="185"/>
        <end position="203"/>
    </location>
</feature>
<feature type="domain" description="NADH dehydrogenase subunit 5 C-terminal" evidence="20">
    <location>
        <begin position="394"/>
        <end position="575"/>
    </location>
</feature>
<reference evidence="21" key="1">
    <citation type="journal article" date="2014" name="Mol. Biol. Evol.">
        <title>The evolutionary history of termites as inferred from 66 mitochondrial genomes.</title>
        <authorList>
            <person name="Bourguignon T."/>
            <person name="Lo N."/>
            <person name="Cameron S.L."/>
            <person name="Sobotnik J."/>
            <person name="Hayashi Y."/>
            <person name="Shigenobu S."/>
            <person name="Watanabe D."/>
            <person name="Roisin Y."/>
            <person name="Miura T."/>
            <person name="Evans T.A."/>
        </authorList>
    </citation>
    <scope>NUCLEOTIDE SEQUENCE</scope>
</reference>
<evidence type="ECO:0000256" key="15">
    <source>
        <dbReference type="ARBA" id="ARBA00023136"/>
    </source>
</evidence>
<keyword evidence="10" id="KW-0249">Electron transport</keyword>
<keyword evidence="13 17" id="KW-0830">Ubiquinone</keyword>
<feature type="transmembrane region" description="Helical" evidence="17">
    <location>
        <begin position="551"/>
        <end position="575"/>
    </location>
</feature>
<protein>
    <recommendedName>
        <fullName evidence="4 17">NADH-ubiquinone oxidoreductase chain 5</fullName>
        <ecNumber evidence="3 17">7.1.1.2</ecNumber>
    </recommendedName>
</protein>
<accession>A0A0A7EAS1</accession>
<keyword evidence="14 17" id="KW-0496">Mitochondrion</keyword>
<evidence type="ECO:0000256" key="8">
    <source>
        <dbReference type="ARBA" id="ARBA00022792"/>
    </source>
</evidence>
<comment type="subcellular location">
    <subcellularLocation>
        <location evidence="2">Mitochondrion inner membrane</location>
        <topology evidence="2">Multi-pass membrane protein</topology>
    </subcellularLocation>
</comment>
<dbReference type="GO" id="GO:0005743">
    <property type="term" value="C:mitochondrial inner membrane"/>
    <property type="evidence" value="ECO:0007669"/>
    <property type="project" value="UniProtKB-SubCell"/>
</dbReference>
<evidence type="ECO:0000256" key="10">
    <source>
        <dbReference type="ARBA" id="ARBA00022982"/>
    </source>
</evidence>
<gene>
    <name evidence="21" type="primary">nad5</name>
</gene>
<dbReference type="EMBL" id="KP026299">
    <property type="protein sequence ID" value="AIY62134.1"/>
    <property type="molecule type" value="Genomic_DNA"/>
</dbReference>
<evidence type="ECO:0000259" key="18">
    <source>
        <dbReference type="Pfam" id="PF00361"/>
    </source>
</evidence>
<proteinExistence type="inferred from homology"/>
<feature type="transmembrane region" description="Helical" evidence="17">
    <location>
        <begin position="88"/>
        <end position="106"/>
    </location>
</feature>
<evidence type="ECO:0000256" key="13">
    <source>
        <dbReference type="ARBA" id="ARBA00023075"/>
    </source>
</evidence>
<evidence type="ECO:0000256" key="17">
    <source>
        <dbReference type="RuleBase" id="RU003404"/>
    </source>
</evidence>
<evidence type="ECO:0000256" key="12">
    <source>
        <dbReference type="ARBA" id="ARBA00023027"/>
    </source>
</evidence>
<feature type="transmembrane region" description="Helical" evidence="17">
    <location>
        <begin position="305"/>
        <end position="322"/>
    </location>
</feature>
<feature type="transmembrane region" description="Helical" evidence="17">
    <location>
        <begin position="7"/>
        <end position="31"/>
    </location>
</feature>
<sequence>MLFRLSICFVSFVFLFFSGIFSFVMGVSFALDDFVYFVEWNIITLNSGSVIMTFLFDWMSLIFMGFVFFISSLVILYSDDYMYGDLNINRFILLVLMFVLSMMFLIVSPNMISILLGWDGLGLVSYCLVIYYHNTSSYAAGMLTVLSNRIGDVALLMVIAWMVNFGSWNYISYLEFLKDSFEMDFISLLVVLAAVTSSAQIPFSSWLPAAMAAPTPVSALVHSSTLVTAGVYLLIRFSPAFNVLLCMFLLLISGLTMFMAGLGANFEYDLSSIIALSTLSQLGLMIGAVSVGLVSFAFFHLLTHALFKALLFMCAGVIIHTIGNSQDVRFMGGLSFQMPFTSICLGVSSFALCGMPFLAGFYSSDLILEMVSFSYINMVGFLLFFVSTGLTVCYSFRLFYYGFCGDFNLSSYYFISDNYLNMMFGMFGLMLVAVFGGSMLSWIIICTPTMVCLPFYLSLLVIFVSLLGGWFGYESSKVGLGGNLISLSYYNSVVFSGSMWFMPYLSTYGVSLPPLLLGYYSLSVSDLGWAERLGGQGFYWLLLQLSGVNQWWQYNSLSLFLMFFVMWVVVLMFMFT</sequence>
<keyword evidence="7 17" id="KW-0812">Transmembrane</keyword>
<comment type="catalytic activity">
    <reaction evidence="16 17">
        <text>a ubiquinone + NADH + 5 H(+)(in) = a ubiquinol + NAD(+) + 4 H(+)(out)</text>
        <dbReference type="Rhea" id="RHEA:29091"/>
        <dbReference type="Rhea" id="RHEA-COMP:9565"/>
        <dbReference type="Rhea" id="RHEA-COMP:9566"/>
        <dbReference type="ChEBI" id="CHEBI:15378"/>
        <dbReference type="ChEBI" id="CHEBI:16389"/>
        <dbReference type="ChEBI" id="CHEBI:17976"/>
        <dbReference type="ChEBI" id="CHEBI:57540"/>
        <dbReference type="ChEBI" id="CHEBI:57945"/>
        <dbReference type="EC" id="7.1.1.2"/>
    </reaction>
</comment>
<dbReference type="PANTHER" id="PTHR42829:SF2">
    <property type="entry name" value="NADH-UBIQUINONE OXIDOREDUCTASE CHAIN 5"/>
    <property type="match status" value="1"/>
</dbReference>
<dbReference type="GO" id="GO:0042773">
    <property type="term" value="P:ATP synthesis coupled electron transport"/>
    <property type="evidence" value="ECO:0007669"/>
    <property type="project" value="InterPro"/>
</dbReference>
<evidence type="ECO:0000256" key="11">
    <source>
        <dbReference type="ARBA" id="ARBA00022989"/>
    </source>
</evidence>
<keyword evidence="11 17" id="KW-1133">Transmembrane helix</keyword>
<keyword evidence="12 17" id="KW-0520">NAD</keyword>
<dbReference type="InterPro" id="IPR001750">
    <property type="entry name" value="ND/Mrp_TM"/>
</dbReference>
<evidence type="ECO:0000256" key="16">
    <source>
        <dbReference type="ARBA" id="ARBA00049551"/>
    </source>
</evidence>
<feature type="transmembrane region" description="Helical" evidence="17">
    <location>
        <begin position="343"/>
        <end position="363"/>
    </location>
</feature>
<name>A0A0A7EAS1_9NEOP</name>
<dbReference type="PRINTS" id="PR01435">
    <property type="entry name" value="NPOXDRDTASE5"/>
</dbReference>
<feature type="transmembrane region" description="Helical" evidence="17">
    <location>
        <begin position="241"/>
        <end position="262"/>
    </location>
</feature>
<dbReference type="InterPro" id="IPR001516">
    <property type="entry name" value="Proton_antipo_N"/>
</dbReference>
<evidence type="ECO:0000256" key="14">
    <source>
        <dbReference type="ARBA" id="ARBA00023128"/>
    </source>
</evidence>
<evidence type="ECO:0000256" key="1">
    <source>
        <dbReference type="ARBA" id="ARBA00003257"/>
    </source>
</evidence>
<comment type="function">
    <text evidence="1">Core subunit of the mitochondrial membrane respiratory chain NADH dehydrogenase (Complex I) that is believed to belong to the minimal assembly required for catalysis. Complex I functions in the transfer of electrons from NADH to the respiratory chain. The immediate electron acceptor for the enzyme is believed to be ubiquinone.</text>
</comment>
<dbReference type="Pfam" id="PF00361">
    <property type="entry name" value="Proton_antipo_M"/>
    <property type="match status" value="1"/>
</dbReference>
<keyword evidence="8" id="KW-0999">Mitochondrion inner membrane</keyword>
<keyword evidence="15 17" id="KW-0472">Membrane</keyword>
<dbReference type="AlphaFoldDB" id="A0A0A7EAS1"/>
<keyword evidence="6" id="KW-0679">Respiratory chain</keyword>
<feature type="transmembrane region" description="Helical" evidence="17">
    <location>
        <begin position="51"/>
        <end position="76"/>
    </location>
</feature>
<dbReference type="Pfam" id="PF06455">
    <property type="entry name" value="NADH5_C"/>
    <property type="match status" value="1"/>
</dbReference>
<comment type="similarity">
    <text evidence="17">Belongs to the complex I subunit 5 family.</text>
</comment>
<dbReference type="PRINTS" id="PR01434">
    <property type="entry name" value="NADHDHGNASE5"/>
</dbReference>
<geneLocation type="mitochondrion" evidence="21"/>
<evidence type="ECO:0000256" key="2">
    <source>
        <dbReference type="ARBA" id="ARBA00004448"/>
    </source>
</evidence>
<dbReference type="GO" id="GO:0003954">
    <property type="term" value="F:NADH dehydrogenase activity"/>
    <property type="evidence" value="ECO:0007669"/>
    <property type="project" value="TreeGrafter"/>
</dbReference>
<dbReference type="EC" id="7.1.1.2" evidence="3 17"/>
<dbReference type="InterPro" id="IPR010934">
    <property type="entry name" value="NADH_DH_su5_C"/>
</dbReference>
<feature type="transmembrane region" description="Helical" evidence="17">
    <location>
        <begin position="375"/>
        <end position="399"/>
    </location>
</feature>
<feature type="transmembrane region" description="Helical" evidence="17">
    <location>
        <begin position="419"/>
        <end position="443"/>
    </location>
</feature>
<comment type="function">
    <text evidence="17">Core subunit of the mitochondrial membrane respiratory chain NADH dehydrogenase (Complex I) which catalyzes electron transfer from NADH through the respiratory chain, using ubiquinone as an electron acceptor. Essential for the catalytic activity and assembly of complex I.</text>
</comment>
<feature type="domain" description="NADH-Ubiquinone oxidoreductase (complex I) chain 5 N-terminal" evidence="19">
    <location>
        <begin position="44"/>
        <end position="91"/>
    </location>
</feature>